<accession>A0A365PGP8</accession>
<name>A0A365PGP8_ACIJU</name>
<gene>
    <name evidence="1" type="ORF">DC346_12355</name>
</gene>
<dbReference type="SUPFAM" id="SSF51197">
    <property type="entry name" value="Clavaminate synthase-like"/>
    <property type="match status" value="1"/>
</dbReference>
<proteinExistence type="predicted"/>
<comment type="caution">
    <text evidence="1">The sequence shown here is derived from an EMBL/GenBank/DDBJ whole genome shotgun (WGS) entry which is preliminary data.</text>
</comment>
<organism evidence="1 2">
    <name type="scientific">Acinetobacter junii</name>
    <dbReference type="NCBI Taxonomy" id="40215"/>
    <lineage>
        <taxon>Bacteria</taxon>
        <taxon>Pseudomonadati</taxon>
        <taxon>Pseudomonadota</taxon>
        <taxon>Gammaproteobacteria</taxon>
        <taxon>Moraxellales</taxon>
        <taxon>Moraxellaceae</taxon>
        <taxon>Acinetobacter</taxon>
    </lineage>
</organism>
<evidence type="ECO:0000313" key="2">
    <source>
        <dbReference type="Proteomes" id="UP000253688"/>
    </source>
</evidence>
<protein>
    <submittedName>
        <fullName evidence="1">2OG-Fe(II) oxygenase</fullName>
    </submittedName>
</protein>
<dbReference type="Proteomes" id="UP000253688">
    <property type="component" value="Unassembled WGS sequence"/>
</dbReference>
<sequence>TNPVRFIYKSTPHRVSSPKGKQRFSFPFFIQPSPKTVIRCLPNCYSESNPPKYSPITSMEYLQSRFDATYKHRADV</sequence>
<feature type="non-terminal residue" evidence="1">
    <location>
        <position position="1"/>
    </location>
</feature>
<dbReference type="EMBL" id="QEWH01000072">
    <property type="protein sequence ID" value="RBA45259.1"/>
    <property type="molecule type" value="Genomic_DNA"/>
</dbReference>
<dbReference type="AlphaFoldDB" id="A0A365PGP8"/>
<reference evidence="1 2" key="1">
    <citation type="submission" date="2018-04" db="EMBL/GenBank/DDBJ databases">
        <title>Acinetobacter junii Genome sequencing and assembly.</title>
        <authorList>
            <person name="Su J."/>
            <person name="Rensing C."/>
            <person name="Mazhar H.S."/>
        </authorList>
    </citation>
    <scope>NUCLEOTIDE SEQUENCE [LARGE SCALE GENOMIC DNA]</scope>
    <source>
        <strain evidence="1 2">SC22</strain>
    </source>
</reference>
<evidence type="ECO:0000313" key="1">
    <source>
        <dbReference type="EMBL" id="RBA45259.1"/>
    </source>
</evidence>
<dbReference type="InterPro" id="IPR027443">
    <property type="entry name" value="IPNS-like_sf"/>
</dbReference>
<dbReference type="Gene3D" id="2.60.120.330">
    <property type="entry name" value="B-lactam Antibiotic, Isopenicillin N Synthase, Chain"/>
    <property type="match status" value="1"/>
</dbReference>